<dbReference type="InterPro" id="IPR037113">
    <property type="entry name" value="Hat1_N_sf"/>
</dbReference>
<evidence type="ECO:0000313" key="9">
    <source>
        <dbReference type="Proteomes" id="UP001146793"/>
    </source>
</evidence>
<comment type="catalytic activity">
    <reaction evidence="5">
        <text>L-lysyl-[protein] + acetyl-CoA = N(6)-acetyl-L-lysyl-[protein] + CoA + H(+)</text>
        <dbReference type="Rhea" id="RHEA:45948"/>
        <dbReference type="Rhea" id="RHEA-COMP:9752"/>
        <dbReference type="Rhea" id="RHEA-COMP:10731"/>
        <dbReference type="ChEBI" id="CHEBI:15378"/>
        <dbReference type="ChEBI" id="CHEBI:29969"/>
        <dbReference type="ChEBI" id="CHEBI:57287"/>
        <dbReference type="ChEBI" id="CHEBI:57288"/>
        <dbReference type="ChEBI" id="CHEBI:61930"/>
        <dbReference type="EC" id="2.3.1.48"/>
    </reaction>
</comment>
<dbReference type="Gene3D" id="3.40.630.30">
    <property type="match status" value="1"/>
</dbReference>
<dbReference type="GO" id="GO:0031509">
    <property type="term" value="P:subtelomeric heterochromatin formation"/>
    <property type="evidence" value="ECO:0007669"/>
    <property type="project" value="InterPro"/>
</dbReference>
<dbReference type="InterPro" id="IPR019467">
    <property type="entry name" value="Hat1_N"/>
</dbReference>
<dbReference type="Gene3D" id="3.90.360.10">
    <property type="entry name" value="Histone acetyl transferase 1 (HAT1), N-terminal domain"/>
    <property type="match status" value="1"/>
</dbReference>
<keyword evidence="4" id="KW-0012">Acyltransferase</keyword>
<evidence type="ECO:0000313" key="8">
    <source>
        <dbReference type="EMBL" id="KAJ6233043.1"/>
    </source>
</evidence>
<reference evidence="8" key="1">
    <citation type="submission" date="2022-08" db="EMBL/GenBank/DDBJ databases">
        <title>Novel sulfate-reducing endosymbionts in the free-living metamonad Anaeramoeba.</title>
        <authorList>
            <person name="Jerlstrom-Hultqvist J."/>
            <person name="Cepicka I."/>
            <person name="Gallot-Lavallee L."/>
            <person name="Salas-Leiva D."/>
            <person name="Curtis B.A."/>
            <person name="Zahonova K."/>
            <person name="Pipaliya S."/>
            <person name="Dacks J."/>
            <person name="Roger A.J."/>
        </authorList>
    </citation>
    <scope>NUCLEOTIDE SEQUENCE</scope>
    <source>
        <strain evidence="8">Schooner1</strain>
    </source>
</reference>
<dbReference type="PANTHER" id="PTHR12046">
    <property type="entry name" value="HISTONE ACETYLTRANSFERASE TYPE B CATALYTIC SUBUNIT"/>
    <property type="match status" value="1"/>
</dbReference>
<evidence type="ECO:0000256" key="1">
    <source>
        <dbReference type="ARBA" id="ARBA00010543"/>
    </source>
</evidence>
<dbReference type="Proteomes" id="UP001146793">
    <property type="component" value="Unassembled WGS sequence"/>
</dbReference>
<gene>
    <name evidence="7" type="ORF">M0812_12739</name>
    <name evidence="8" type="ORF">M0813_04327</name>
</gene>
<dbReference type="EC" id="2.3.1.48" evidence="2"/>
<dbReference type="EMBL" id="JANTQA010000026">
    <property type="protein sequence ID" value="KAJ3442982.1"/>
    <property type="molecule type" value="Genomic_DNA"/>
</dbReference>
<dbReference type="GO" id="GO:0000781">
    <property type="term" value="C:chromosome, telomeric region"/>
    <property type="evidence" value="ECO:0007669"/>
    <property type="project" value="GOC"/>
</dbReference>
<evidence type="ECO:0000256" key="4">
    <source>
        <dbReference type="ARBA" id="ARBA00023315"/>
    </source>
</evidence>
<comment type="caution">
    <text evidence="7">The sequence shown here is derived from an EMBL/GenBank/DDBJ whole genome shotgun (WGS) entry which is preliminary data.</text>
</comment>
<dbReference type="GO" id="GO:0004402">
    <property type="term" value="F:histone acetyltransferase activity"/>
    <property type="evidence" value="ECO:0007669"/>
    <property type="project" value="InterPro"/>
</dbReference>
<proteinExistence type="inferred from homology"/>
<evidence type="ECO:0000256" key="2">
    <source>
        <dbReference type="ARBA" id="ARBA00013184"/>
    </source>
</evidence>
<feature type="domain" description="Histone acetyl transferase HAT1 N-terminal" evidence="6">
    <location>
        <begin position="23"/>
        <end position="164"/>
    </location>
</feature>
<dbReference type="AlphaFoldDB" id="A0AAV7ZR87"/>
<evidence type="ECO:0000256" key="3">
    <source>
        <dbReference type="ARBA" id="ARBA00022679"/>
    </source>
</evidence>
<dbReference type="GO" id="GO:0005634">
    <property type="term" value="C:nucleus"/>
    <property type="evidence" value="ECO:0007669"/>
    <property type="project" value="InterPro"/>
</dbReference>
<dbReference type="InterPro" id="IPR016181">
    <property type="entry name" value="Acyl_CoA_acyltransferase"/>
</dbReference>
<comment type="similarity">
    <text evidence="1">Belongs to the HAT1 family.</text>
</comment>
<dbReference type="EMBL" id="JAOAOG010000286">
    <property type="protein sequence ID" value="KAJ6233043.1"/>
    <property type="molecule type" value="Genomic_DNA"/>
</dbReference>
<sequence length="374" mass="45052">MNNKDLYLTKLPNCISFKCESNEYNIFSPKYSHQIFGPIENIFGYQELNIVIRMTPSGSYYTIKISHKKEFKLQTDLYSQITEIKEKLTKHLHEESYCVRTRPFEAHLSKEKENEEFQPPGNIVRRFSCENGKRNFIITMGTFKDERLVQYFKRIQHLNLWFIDGYRLLDTTDPNWRIFFLFEKCAHTFRKEPTYYYTIGGFSCVYLFSLSRDSKRLRISTFFILPAYAATDNTEYHLLSAINRYARGEVRIDMVTCEDPDSHLQLYRSSFDFVRFLRASKNGFDPQKAKQIMKQLQMCLRQFRICVECWYLIQKNNKDFQKSQKLIRSRLENEIDDYFLETDEEKRIEKEMKFLHQVIEFANLLNDNQEFWVN</sequence>
<protein>
    <recommendedName>
        <fullName evidence="2">histone acetyltransferase</fullName>
        <ecNumber evidence="2">2.3.1.48</ecNumber>
    </recommendedName>
</protein>
<evidence type="ECO:0000256" key="5">
    <source>
        <dbReference type="ARBA" id="ARBA00048017"/>
    </source>
</evidence>
<evidence type="ECO:0000313" key="10">
    <source>
        <dbReference type="Proteomes" id="UP001150062"/>
    </source>
</evidence>
<accession>A0AAV7ZR87</accession>
<dbReference type="InterPro" id="IPR017380">
    <property type="entry name" value="Hist_AcTrfase_B-typ_cat-su"/>
</dbReference>
<evidence type="ECO:0000259" key="6">
    <source>
        <dbReference type="Pfam" id="PF10394"/>
    </source>
</evidence>
<keyword evidence="3" id="KW-0808">Transferase</keyword>
<dbReference type="Pfam" id="PF10394">
    <property type="entry name" value="Hat1_N"/>
    <property type="match status" value="1"/>
</dbReference>
<reference evidence="7" key="2">
    <citation type="submission" date="2022-08" db="EMBL/GenBank/DDBJ databases">
        <title>Novel sulphate-reducing endosymbionts in the free-living metamonad Anaeramoeba.</title>
        <authorList>
            <person name="Jerlstrom-Hultqvist J."/>
            <person name="Cepicka I."/>
            <person name="Gallot-Lavallee L."/>
            <person name="Salas-Leiva D."/>
            <person name="Curtis B.A."/>
            <person name="Zahonova K."/>
            <person name="Pipaliya S."/>
            <person name="Dacks J."/>
            <person name="Roger A.J."/>
        </authorList>
    </citation>
    <scope>NUCLEOTIDE SEQUENCE</scope>
    <source>
        <strain evidence="7">Busselton2</strain>
    </source>
</reference>
<dbReference type="SUPFAM" id="SSF55729">
    <property type="entry name" value="Acyl-CoA N-acyltransferases (Nat)"/>
    <property type="match status" value="1"/>
</dbReference>
<organism evidence="7 9">
    <name type="scientific">Anaeramoeba flamelloides</name>
    <dbReference type="NCBI Taxonomy" id="1746091"/>
    <lineage>
        <taxon>Eukaryota</taxon>
        <taxon>Metamonada</taxon>
        <taxon>Anaeramoebidae</taxon>
        <taxon>Anaeramoeba</taxon>
    </lineage>
</organism>
<evidence type="ECO:0000313" key="7">
    <source>
        <dbReference type="EMBL" id="KAJ3442982.1"/>
    </source>
</evidence>
<name>A0AAV7ZR87_9EUKA</name>
<keyword evidence="10" id="KW-1185">Reference proteome</keyword>
<dbReference type="Proteomes" id="UP001150062">
    <property type="component" value="Unassembled WGS sequence"/>
</dbReference>